<accession>A0A068SGE2</accession>
<gene>
    <name evidence="2" type="ORF">LCOR_12136.1</name>
</gene>
<organism evidence="2 3">
    <name type="scientific">Lichtheimia corymbifera JMRC:FSU:9682</name>
    <dbReference type="NCBI Taxonomy" id="1263082"/>
    <lineage>
        <taxon>Eukaryota</taxon>
        <taxon>Fungi</taxon>
        <taxon>Fungi incertae sedis</taxon>
        <taxon>Mucoromycota</taxon>
        <taxon>Mucoromycotina</taxon>
        <taxon>Mucoromycetes</taxon>
        <taxon>Mucorales</taxon>
        <taxon>Lichtheimiaceae</taxon>
        <taxon>Lichtheimia</taxon>
    </lineage>
</organism>
<sequence>MGLPDKIQVSPGENSPPDKTVTYASVLNDRETLLLPTSTSLNNPRQISDAQFGLAVGKSPVSKYAHGVIVHRTRKHVIAKVAFTSQKAAEKYVDIPISIDDDTKIYGSLPIPDEWDIVTLNLDHIPLYNRDILCSSLVTALQPFGQILQIGIYLEQKFLPAKALPTSMLTPNPTLIQTKLSLLSPTNSLIVSQSRFQMVPSHPACMPLGPKCHFIVAIVIIKVILEFNAQISPNRDAIIVKNEDTFLKIALHAIDQHSCLIIFPILWKTNSKFNLQATSKSHDPVFVADPPDNNSTSMDISLPPPSSSAPPIEDMVT</sequence>
<proteinExistence type="predicted"/>
<dbReference type="AlphaFoldDB" id="A0A068SGE2"/>
<dbReference type="VEuPathDB" id="FungiDB:LCOR_12136.1"/>
<name>A0A068SGE2_9FUNG</name>
<evidence type="ECO:0000256" key="1">
    <source>
        <dbReference type="SAM" id="MobiDB-lite"/>
    </source>
</evidence>
<evidence type="ECO:0000313" key="3">
    <source>
        <dbReference type="Proteomes" id="UP000027586"/>
    </source>
</evidence>
<feature type="region of interest" description="Disordered" evidence="1">
    <location>
        <begin position="284"/>
        <end position="317"/>
    </location>
</feature>
<reference evidence="2" key="1">
    <citation type="submission" date="2013-08" db="EMBL/GenBank/DDBJ databases">
        <title>Gene expansion shapes genome architecture in the human pathogen Lichtheimia corymbifera: an evolutionary genomics analysis in the ancient terrestrial Mucorales (Mucoromycotina).</title>
        <authorList>
            <person name="Schwartze V.U."/>
            <person name="Winter S."/>
            <person name="Shelest E."/>
            <person name="Marcet-Houben M."/>
            <person name="Horn F."/>
            <person name="Wehner S."/>
            <person name="Hoffmann K."/>
            <person name="Riege K."/>
            <person name="Sammeth M."/>
            <person name="Nowrousian M."/>
            <person name="Valiante V."/>
            <person name="Linde J."/>
            <person name="Jacobsen I.D."/>
            <person name="Marz M."/>
            <person name="Brakhage A.A."/>
            <person name="Gabaldon T."/>
            <person name="Bocker S."/>
            <person name="Voigt K."/>
        </authorList>
    </citation>
    <scope>NUCLEOTIDE SEQUENCE [LARGE SCALE GENOMIC DNA]</scope>
    <source>
        <strain evidence="2">FSU 9682</strain>
    </source>
</reference>
<comment type="caution">
    <text evidence="2">The sequence shown here is derived from an EMBL/GenBank/DDBJ whole genome shotgun (WGS) entry which is preliminary data.</text>
</comment>
<keyword evidence="3" id="KW-1185">Reference proteome</keyword>
<dbReference type="OrthoDB" id="2288756at2759"/>
<dbReference type="EMBL" id="CBTN010000179">
    <property type="protein sequence ID" value="CDH61359.1"/>
    <property type="molecule type" value="Genomic_DNA"/>
</dbReference>
<dbReference type="Proteomes" id="UP000027586">
    <property type="component" value="Unassembled WGS sequence"/>
</dbReference>
<evidence type="ECO:0000313" key="2">
    <source>
        <dbReference type="EMBL" id="CDH61359.1"/>
    </source>
</evidence>
<protein>
    <submittedName>
        <fullName evidence="2">Uncharacterized protein</fullName>
    </submittedName>
</protein>